<keyword evidence="8" id="KW-1185">Reference proteome</keyword>
<evidence type="ECO:0000256" key="4">
    <source>
        <dbReference type="SAM" id="MobiDB-lite"/>
    </source>
</evidence>
<evidence type="ECO:0000256" key="1">
    <source>
        <dbReference type="ARBA" id="ARBA00005695"/>
    </source>
</evidence>
<dbReference type="PROSITE" id="PS51257">
    <property type="entry name" value="PROKAR_LIPOPROTEIN"/>
    <property type="match status" value="1"/>
</dbReference>
<proteinExistence type="inferred from homology"/>
<comment type="caution">
    <text evidence="7">The sequence shown here is derived from an EMBL/GenBank/DDBJ whole genome shotgun (WGS) entry which is preliminary data.</text>
</comment>
<dbReference type="InterPro" id="IPR000914">
    <property type="entry name" value="SBP_5_dom"/>
</dbReference>
<dbReference type="PIRSF" id="PIRSF002741">
    <property type="entry name" value="MppA"/>
    <property type="match status" value="1"/>
</dbReference>
<feature type="compositionally biased region" description="Low complexity" evidence="4">
    <location>
        <begin position="381"/>
        <end position="395"/>
    </location>
</feature>
<evidence type="ECO:0000259" key="6">
    <source>
        <dbReference type="Pfam" id="PF00496"/>
    </source>
</evidence>
<reference evidence="7 8" key="1">
    <citation type="submission" date="2020-08" db="EMBL/GenBank/DDBJ databases">
        <authorList>
            <person name="Liu C."/>
            <person name="Sun Q."/>
        </authorList>
    </citation>
    <scope>NUCLEOTIDE SEQUENCE [LARGE SCALE GENOMIC DNA]</scope>
    <source>
        <strain evidence="7 8">NSJ-18</strain>
    </source>
</reference>
<feature type="domain" description="Solute-binding protein family 5" evidence="6">
    <location>
        <begin position="83"/>
        <end position="361"/>
    </location>
</feature>
<keyword evidence="2" id="KW-0813">Transport</keyword>
<comment type="similarity">
    <text evidence="1">Belongs to the bacterial solute-binding protein 5 family.</text>
</comment>
<evidence type="ECO:0000256" key="3">
    <source>
        <dbReference type="ARBA" id="ARBA00022729"/>
    </source>
</evidence>
<feature type="chain" id="PRO_5047291054" evidence="5">
    <location>
        <begin position="24"/>
        <end position="570"/>
    </location>
</feature>
<dbReference type="Gene3D" id="3.40.190.10">
    <property type="entry name" value="Periplasmic binding protein-like II"/>
    <property type="match status" value="1"/>
</dbReference>
<feature type="region of interest" description="Disordered" evidence="4">
    <location>
        <begin position="355"/>
        <end position="410"/>
    </location>
</feature>
<name>A0ABR7JLR0_9FIRM</name>
<accession>A0ABR7JLR0</accession>
<dbReference type="InterPro" id="IPR039424">
    <property type="entry name" value="SBP_5"/>
</dbReference>
<dbReference type="RefSeq" id="WP_153925748.1">
    <property type="nucleotide sequence ID" value="NZ_JACRWE010000001.1"/>
</dbReference>
<evidence type="ECO:0000313" key="7">
    <source>
        <dbReference type="EMBL" id="MBC5995707.1"/>
    </source>
</evidence>
<sequence length="570" mass="64201">MKKKKLLAIVLALSMILVGCSLNQENTTSSKENNKSGINSEYINLTMVSPTTINPVLNNDKSVAYIMNLVYDGLFTIDQNYNTVPQLVEEYSIASDGKSINIKLKDAKWHDGKSVTSRDVKFTIELIQKNSDSPYNIFTKNISSVKIENSKEFAISFKEQYAFSKDTLIFPIVSQNILSGKSSDEILTNSNNLIGNGPYKIENMKDRAGMTLVVNKDYYSELPETMRDIKVGIVPSEEDQVSMIIALESDIGRVSLGDLSKFYEDEFNITNYEGRNYESIIFNYDNEYLKDENFRKAITHAIDKKLILEEGYIGNGKLVNFPLNTKSKYYDSDVQALSYDKEKAESYLQKINPLNNKNEFTNEDNKSEVENSNNSLDIKSSENNSDNKTNNDINSQSNDESAGNKELTEKERKELISKVDLKIIANKDNEERIKAANIVSENLDAIGIKSTVVGLTEKEMTTALSQKDYDLAFVGWELSSVPDARSIIQASGYSDEKLTNYMNSLASATSDSQIAEIYSGIQTHLRDKAAFISLVIRNEYIVTNRRLQGKSEPNDFDVYEGISNFTLKNK</sequence>
<protein>
    <submittedName>
        <fullName evidence="7">ABC transporter substrate-binding protein</fullName>
    </submittedName>
</protein>
<dbReference type="PANTHER" id="PTHR30290:SF9">
    <property type="entry name" value="OLIGOPEPTIDE-BINDING PROTEIN APPA"/>
    <property type="match status" value="1"/>
</dbReference>
<dbReference type="EMBL" id="JACRWE010000001">
    <property type="protein sequence ID" value="MBC5995707.1"/>
    <property type="molecule type" value="Genomic_DNA"/>
</dbReference>
<dbReference type="Pfam" id="PF00496">
    <property type="entry name" value="SBP_bac_5"/>
    <property type="match status" value="1"/>
</dbReference>
<feature type="signal peptide" evidence="5">
    <location>
        <begin position="1"/>
        <end position="23"/>
    </location>
</feature>
<dbReference type="SUPFAM" id="SSF53850">
    <property type="entry name" value="Periplasmic binding protein-like II"/>
    <property type="match status" value="1"/>
</dbReference>
<dbReference type="Proteomes" id="UP000609849">
    <property type="component" value="Unassembled WGS sequence"/>
</dbReference>
<evidence type="ECO:0000313" key="8">
    <source>
        <dbReference type="Proteomes" id="UP000609849"/>
    </source>
</evidence>
<evidence type="ECO:0000256" key="2">
    <source>
        <dbReference type="ARBA" id="ARBA00022448"/>
    </source>
</evidence>
<dbReference type="PANTHER" id="PTHR30290">
    <property type="entry name" value="PERIPLASMIC BINDING COMPONENT OF ABC TRANSPORTER"/>
    <property type="match status" value="1"/>
</dbReference>
<organism evidence="7 8">
    <name type="scientific">Romboutsia faecis</name>
    <dbReference type="NCBI Taxonomy" id="2764597"/>
    <lineage>
        <taxon>Bacteria</taxon>
        <taxon>Bacillati</taxon>
        <taxon>Bacillota</taxon>
        <taxon>Clostridia</taxon>
        <taxon>Peptostreptococcales</taxon>
        <taxon>Peptostreptococcaceae</taxon>
        <taxon>Romboutsia</taxon>
    </lineage>
</organism>
<evidence type="ECO:0000256" key="5">
    <source>
        <dbReference type="SAM" id="SignalP"/>
    </source>
</evidence>
<dbReference type="Gene3D" id="3.10.105.10">
    <property type="entry name" value="Dipeptide-binding Protein, Domain 3"/>
    <property type="match status" value="1"/>
</dbReference>
<gene>
    <name evidence="7" type="ORF">H8923_02935</name>
</gene>
<keyword evidence="3 5" id="KW-0732">Signal</keyword>
<dbReference type="InterPro" id="IPR030678">
    <property type="entry name" value="Peptide/Ni-bd"/>
</dbReference>